<dbReference type="AlphaFoldDB" id="A0A3D8Q9U2"/>
<dbReference type="InterPro" id="IPR024607">
    <property type="entry name" value="Sulfatase_CS"/>
</dbReference>
<comment type="similarity">
    <text evidence="1">Belongs to the sulfatase family.</text>
</comment>
<sequence>MASKVGKQPNFLIIVADDLGFSDTGPYGSEISTPSLDRLAKDGLRMTDFHTAAACSPTRAMLFSGTDNHIAGLGQMAEFLAKNKEAFKDKPGYEGFLNFRIAAMPEILQDAGYLTIFSGKWHLGLTAETSPSSRGFTKSFSYLPGAGSHYNFEPQFDYTNRLPPVLQSGEFWMDGPNFIDRKTDIPDNFYSTDYFADRLIDFLDTRTNEEKEQPFLACLAFTAPHWPLQAPQDIVAKYKGFYDDGPEQLRLRRLRQLQKLGLVPEGIEPAPMNAQTTAWADMTAEERAISAKKMEVFAAMVDRMDTKIGHVLDKLESTGELDNTMVVFMSDNGAEGALLESLPLAGSLGMANIIARWYDNTLENIGAYNSFVGYGDQWALAATAPSRGYKTWSTEGGIRCPCIVRFPRFSRASSGNYTHEFGTVMDVLPTFLEMASVPPVGKRFRGRDVMPVRGKSWVPYLSAAAENIHPTGQDITGWELFGMRAIRRGDWKAVYLPEPKGKGQWELYNLVRDPGEVNDLAEQDVGILNQLLADWEIYIAETGAIEINLGKNTIKGL</sequence>
<evidence type="ECO:0000313" key="7">
    <source>
        <dbReference type="Proteomes" id="UP000256328"/>
    </source>
</evidence>
<dbReference type="PANTHER" id="PTHR42693:SF33">
    <property type="entry name" value="ARYLSULFATASE"/>
    <property type="match status" value="1"/>
</dbReference>
<evidence type="ECO:0000259" key="5">
    <source>
        <dbReference type="Pfam" id="PF00884"/>
    </source>
</evidence>
<dbReference type="EMBL" id="PDLN01000021">
    <property type="protein sequence ID" value="RDW58440.1"/>
    <property type="molecule type" value="Genomic_DNA"/>
</dbReference>
<dbReference type="InterPro" id="IPR017850">
    <property type="entry name" value="Alkaline_phosphatase_core_sf"/>
</dbReference>
<comment type="caution">
    <text evidence="6">The sequence shown here is derived from an EMBL/GenBank/DDBJ whole genome shotgun (WGS) entry which is preliminary data.</text>
</comment>
<dbReference type="CDD" id="cd16025">
    <property type="entry name" value="PAS_like"/>
    <property type="match status" value="1"/>
</dbReference>
<dbReference type="InterPro" id="IPR050738">
    <property type="entry name" value="Sulfatase"/>
</dbReference>
<keyword evidence="4" id="KW-0106">Calcium</keyword>
<dbReference type="Proteomes" id="UP000256328">
    <property type="component" value="Unassembled WGS sequence"/>
</dbReference>
<dbReference type="PROSITE" id="PS00149">
    <property type="entry name" value="SULFATASE_2"/>
    <property type="match status" value="1"/>
</dbReference>
<keyword evidence="2" id="KW-0479">Metal-binding</keyword>
<keyword evidence="3" id="KW-0378">Hydrolase</keyword>
<feature type="domain" description="Sulfatase N-terminal" evidence="5">
    <location>
        <begin position="9"/>
        <end position="435"/>
    </location>
</feature>
<dbReference type="SUPFAM" id="SSF53649">
    <property type="entry name" value="Alkaline phosphatase-like"/>
    <property type="match status" value="1"/>
</dbReference>
<evidence type="ECO:0000256" key="1">
    <source>
        <dbReference type="ARBA" id="ARBA00008779"/>
    </source>
</evidence>
<dbReference type="Gene3D" id="3.30.1120.10">
    <property type="match status" value="1"/>
</dbReference>
<protein>
    <submittedName>
        <fullName evidence="6">Arylsulfatase-3</fullName>
    </submittedName>
</protein>
<proteinExistence type="inferred from homology"/>
<dbReference type="GO" id="GO:0046872">
    <property type="term" value="F:metal ion binding"/>
    <property type="evidence" value="ECO:0007669"/>
    <property type="project" value="UniProtKB-KW"/>
</dbReference>
<dbReference type="InterPro" id="IPR000917">
    <property type="entry name" value="Sulfatase_N"/>
</dbReference>
<accession>A0A3D8Q9U2</accession>
<evidence type="ECO:0000256" key="4">
    <source>
        <dbReference type="ARBA" id="ARBA00022837"/>
    </source>
</evidence>
<name>A0A3D8Q9U2_9HELO</name>
<dbReference type="Pfam" id="PF00884">
    <property type="entry name" value="Sulfatase"/>
    <property type="match status" value="1"/>
</dbReference>
<gene>
    <name evidence="6" type="ORF">BP5796_12370</name>
</gene>
<dbReference type="Gene3D" id="3.40.720.10">
    <property type="entry name" value="Alkaline Phosphatase, subunit A"/>
    <property type="match status" value="1"/>
</dbReference>
<evidence type="ECO:0000256" key="3">
    <source>
        <dbReference type="ARBA" id="ARBA00022801"/>
    </source>
</evidence>
<reference evidence="6 7" key="1">
    <citation type="journal article" date="2018" name="IMA Fungus">
        <title>IMA Genome-F 9: Draft genome sequence of Annulohypoxylon stygium, Aspergillus mulundensis, Berkeleyomyces basicola (syn. Thielaviopsis basicola), Ceratocystis smalleyi, two Cercospora beticola strains, Coleophoma cylindrospora, Fusarium fracticaudum, Phialophora cf. hyalina, and Morchella septimelata.</title>
        <authorList>
            <person name="Wingfield B.D."/>
            <person name="Bills G.F."/>
            <person name="Dong Y."/>
            <person name="Huang W."/>
            <person name="Nel W.J."/>
            <person name="Swalarsk-Parry B.S."/>
            <person name="Vaghefi N."/>
            <person name="Wilken P.M."/>
            <person name="An Z."/>
            <person name="de Beer Z.W."/>
            <person name="De Vos L."/>
            <person name="Chen L."/>
            <person name="Duong T.A."/>
            <person name="Gao Y."/>
            <person name="Hammerbacher A."/>
            <person name="Kikkert J.R."/>
            <person name="Li Y."/>
            <person name="Li H."/>
            <person name="Li K."/>
            <person name="Li Q."/>
            <person name="Liu X."/>
            <person name="Ma X."/>
            <person name="Naidoo K."/>
            <person name="Pethybridge S.J."/>
            <person name="Sun J."/>
            <person name="Steenkamp E.T."/>
            <person name="van der Nest M.A."/>
            <person name="van Wyk S."/>
            <person name="Wingfield M.J."/>
            <person name="Xiong C."/>
            <person name="Yue Q."/>
            <person name="Zhang X."/>
        </authorList>
    </citation>
    <scope>NUCLEOTIDE SEQUENCE [LARGE SCALE GENOMIC DNA]</scope>
    <source>
        <strain evidence="6 7">BP5796</strain>
    </source>
</reference>
<organism evidence="6 7">
    <name type="scientific">Coleophoma crateriformis</name>
    <dbReference type="NCBI Taxonomy" id="565419"/>
    <lineage>
        <taxon>Eukaryota</taxon>
        <taxon>Fungi</taxon>
        <taxon>Dikarya</taxon>
        <taxon>Ascomycota</taxon>
        <taxon>Pezizomycotina</taxon>
        <taxon>Leotiomycetes</taxon>
        <taxon>Helotiales</taxon>
        <taxon>Dermateaceae</taxon>
        <taxon>Coleophoma</taxon>
    </lineage>
</organism>
<evidence type="ECO:0000256" key="2">
    <source>
        <dbReference type="ARBA" id="ARBA00022723"/>
    </source>
</evidence>
<dbReference type="OrthoDB" id="103349at2759"/>
<dbReference type="GO" id="GO:0004065">
    <property type="term" value="F:arylsulfatase activity"/>
    <property type="evidence" value="ECO:0007669"/>
    <property type="project" value="TreeGrafter"/>
</dbReference>
<keyword evidence="7" id="KW-1185">Reference proteome</keyword>
<dbReference type="PANTHER" id="PTHR42693">
    <property type="entry name" value="ARYLSULFATASE FAMILY MEMBER"/>
    <property type="match status" value="1"/>
</dbReference>
<evidence type="ECO:0000313" key="6">
    <source>
        <dbReference type="EMBL" id="RDW58440.1"/>
    </source>
</evidence>